<accession>A0ABU2WK91</accession>
<dbReference type="RefSeq" id="WP_311365690.1">
    <property type="nucleotide sequence ID" value="NZ_JAVRIC010000019.1"/>
</dbReference>
<comment type="catalytic activity">
    <reaction evidence="1 8">
        <text>3-dehydroquinate = 3-dehydroshikimate + H2O</text>
        <dbReference type="Rhea" id="RHEA:21096"/>
        <dbReference type="ChEBI" id="CHEBI:15377"/>
        <dbReference type="ChEBI" id="CHEBI:16630"/>
        <dbReference type="ChEBI" id="CHEBI:32364"/>
        <dbReference type="EC" id="4.2.1.10"/>
    </reaction>
</comment>
<feature type="site" description="Transition state stabilizer" evidence="8">
    <location>
        <position position="18"/>
    </location>
</feature>
<evidence type="ECO:0000313" key="9">
    <source>
        <dbReference type="EMBL" id="MDT0498290.1"/>
    </source>
</evidence>
<feature type="active site" description="Proton donor" evidence="8">
    <location>
        <position position="100"/>
    </location>
</feature>
<dbReference type="GO" id="GO:0003855">
    <property type="term" value="F:3-dehydroquinate dehydratase activity"/>
    <property type="evidence" value="ECO:0007669"/>
    <property type="project" value="UniProtKB-EC"/>
</dbReference>
<comment type="caution">
    <text evidence="9">The sequence shown here is derived from an EMBL/GenBank/DDBJ whole genome shotgun (WGS) entry which is preliminary data.</text>
</comment>
<comment type="function">
    <text evidence="2 8">Catalyzes a trans-dehydration via an enolate intermediate.</text>
</comment>
<gene>
    <name evidence="8 9" type="primary">aroQ</name>
    <name evidence="9" type="ORF">RM530_13080</name>
</gene>
<protein>
    <recommendedName>
        <fullName evidence="6 8">3-dehydroquinate dehydratase</fullName>
        <shortName evidence="8">3-dehydroquinase</shortName>
        <ecNumber evidence="6 8">4.2.1.10</ecNumber>
    </recommendedName>
    <alternativeName>
        <fullName evidence="8">Type II DHQase</fullName>
    </alternativeName>
</protein>
<feature type="binding site" evidence="8">
    <location>
        <begin position="101"/>
        <end position="102"/>
    </location>
    <ligand>
        <name>substrate</name>
    </ligand>
</feature>
<dbReference type="EMBL" id="JAVRIC010000019">
    <property type="protein sequence ID" value="MDT0498290.1"/>
    <property type="molecule type" value="Genomic_DNA"/>
</dbReference>
<comment type="subunit">
    <text evidence="5 8">Homododecamer.</text>
</comment>
<dbReference type="NCBIfam" id="NF003807">
    <property type="entry name" value="PRK05395.1-4"/>
    <property type="match status" value="1"/>
</dbReference>
<evidence type="ECO:0000256" key="2">
    <source>
        <dbReference type="ARBA" id="ARBA00003924"/>
    </source>
</evidence>
<organism evidence="9 10">
    <name type="scientific">Banduia mediterranea</name>
    <dbReference type="NCBI Taxonomy" id="3075609"/>
    <lineage>
        <taxon>Bacteria</taxon>
        <taxon>Pseudomonadati</taxon>
        <taxon>Pseudomonadota</taxon>
        <taxon>Gammaproteobacteria</taxon>
        <taxon>Nevskiales</taxon>
        <taxon>Algiphilaceae</taxon>
        <taxon>Banduia</taxon>
    </lineage>
</organism>
<proteinExistence type="inferred from homology"/>
<keyword evidence="8" id="KW-0057">Aromatic amino acid biosynthesis</keyword>
<evidence type="ECO:0000256" key="6">
    <source>
        <dbReference type="ARBA" id="ARBA00012060"/>
    </source>
</evidence>
<evidence type="ECO:0000256" key="5">
    <source>
        <dbReference type="ARBA" id="ARBA00011193"/>
    </source>
</evidence>
<dbReference type="HAMAP" id="MF_00169">
    <property type="entry name" value="AroQ"/>
    <property type="match status" value="1"/>
</dbReference>
<dbReference type="PANTHER" id="PTHR21272">
    <property type="entry name" value="CATABOLIC 3-DEHYDROQUINASE"/>
    <property type="match status" value="1"/>
</dbReference>
<feature type="binding site" evidence="8">
    <location>
        <position position="87"/>
    </location>
    <ligand>
        <name>substrate</name>
    </ligand>
</feature>
<feature type="active site" description="Proton acceptor" evidence="8">
    <location>
        <position position="23"/>
    </location>
</feature>
<dbReference type="EC" id="4.2.1.10" evidence="6 8"/>
<sequence length="148" mass="15988">MAHLLLLNGPNLNLLGTREPEVYGAQTLADIEQALAQDAAGLGHRLSTFQSNHEGALIDRIHSARGEIDFILINPAAYTHTSVALRDALLAVAIPFIEIHLSNVHAREAFRHHSYFSDIAHGVIVGLGAAGYHFALHAAHQQLNPQGN</sequence>
<dbReference type="InterPro" id="IPR036441">
    <property type="entry name" value="DHquinase_II_sf"/>
</dbReference>
<evidence type="ECO:0000256" key="3">
    <source>
        <dbReference type="ARBA" id="ARBA00004902"/>
    </source>
</evidence>
<dbReference type="NCBIfam" id="NF003806">
    <property type="entry name" value="PRK05395.1-3"/>
    <property type="match status" value="1"/>
</dbReference>
<dbReference type="PIRSF" id="PIRSF001399">
    <property type="entry name" value="DHquinase_II"/>
    <property type="match status" value="1"/>
</dbReference>
<dbReference type="InterPro" id="IPR018509">
    <property type="entry name" value="DHquinase_II_CS"/>
</dbReference>
<evidence type="ECO:0000256" key="4">
    <source>
        <dbReference type="ARBA" id="ARBA00011037"/>
    </source>
</evidence>
<feature type="binding site" evidence="8">
    <location>
        <position position="80"/>
    </location>
    <ligand>
        <name>substrate</name>
    </ligand>
</feature>
<name>A0ABU2WK91_9GAMM</name>
<evidence type="ECO:0000256" key="8">
    <source>
        <dbReference type="HAMAP-Rule" id="MF_00169"/>
    </source>
</evidence>
<feature type="binding site" evidence="8">
    <location>
        <position position="111"/>
    </location>
    <ligand>
        <name>substrate</name>
    </ligand>
</feature>
<dbReference type="NCBIfam" id="NF003804">
    <property type="entry name" value="PRK05395.1-1"/>
    <property type="match status" value="1"/>
</dbReference>
<comment type="similarity">
    <text evidence="4 8">Belongs to the type-II 3-dehydroquinase family.</text>
</comment>
<dbReference type="Gene3D" id="3.40.50.9100">
    <property type="entry name" value="Dehydroquinase, class II"/>
    <property type="match status" value="1"/>
</dbReference>
<dbReference type="Pfam" id="PF01220">
    <property type="entry name" value="DHquinase_II"/>
    <property type="match status" value="1"/>
</dbReference>
<dbReference type="NCBIfam" id="TIGR01088">
    <property type="entry name" value="aroQ"/>
    <property type="match status" value="1"/>
</dbReference>
<evidence type="ECO:0000313" key="10">
    <source>
        <dbReference type="Proteomes" id="UP001254608"/>
    </source>
</evidence>
<comment type="pathway">
    <text evidence="3 8">Metabolic intermediate biosynthesis; chorismate biosynthesis; chorismate from D-erythrose 4-phosphate and phosphoenolpyruvate: step 3/7.</text>
</comment>
<keyword evidence="8" id="KW-0028">Amino-acid biosynthesis</keyword>
<dbReference type="SUPFAM" id="SSF52304">
    <property type="entry name" value="Type II 3-dehydroquinate dehydratase"/>
    <property type="match status" value="1"/>
</dbReference>
<dbReference type="PROSITE" id="PS01029">
    <property type="entry name" value="DEHYDROQUINASE_II"/>
    <property type="match status" value="1"/>
</dbReference>
<dbReference type="CDD" id="cd00466">
    <property type="entry name" value="DHQase_II"/>
    <property type="match status" value="1"/>
</dbReference>
<dbReference type="Proteomes" id="UP001254608">
    <property type="component" value="Unassembled WGS sequence"/>
</dbReference>
<dbReference type="InterPro" id="IPR001874">
    <property type="entry name" value="DHquinase_II"/>
</dbReference>
<dbReference type="PANTHER" id="PTHR21272:SF3">
    <property type="entry name" value="CATABOLIC 3-DEHYDROQUINASE"/>
    <property type="match status" value="1"/>
</dbReference>
<feature type="binding site" evidence="8">
    <location>
        <position position="74"/>
    </location>
    <ligand>
        <name>substrate</name>
    </ligand>
</feature>
<keyword evidence="7 8" id="KW-0456">Lyase</keyword>
<dbReference type="NCBIfam" id="NF003805">
    <property type="entry name" value="PRK05395.1-2"/>
    <property type="match status" value="1"/>
</dbReference>
<evidence type="ECO:0000256" key="1">
    <source>
        <dbReference type="ARBA" id="ARBA00001864"/>
    </source>
</evidence>
<keyword evidence="10" id="KW-1185">Reference proteome</keyword>
<evidence type="ECO:0000256" key="7">
    <source>
        <dbReference type="ARBA" id="ARBA00023239"/>
    </source>
</evidence>
<reference evidence="9 10" key="1">
    <citation type="submission" date="2023-09" db="EMBL/GenBank/DDBJ databases">
        <authorList>
            <person name="Rey-Velasco X."/>
        </authorList>
    </citation>
    <scope>NUCLEOTIDE SEQUENCE [LARGE SCALE GENOMIC DNA]</scope>
    <source>
        <strain evidence="9 10">W345</strain>
    </source>
</reference>